<evidence type="ECO:0000313" key="3">
    <source>
        <dbReference type="RefSeq" id="XP_008236970.1"/>
    </source>
</evidence>
<feature type="compositionally biased region" description="Low complexity" evidence="1">
    <location>
        <begin position="112"/>
        <end position="131"/>
    </location>
</feature>
<organism evidence="2 3">
    <name type="scientific">Prunus mume</name>
    <name type="common">Japanese apricot</name>
    <name type="synonym">Armeniaca mume</name>
    <dbReference type="NCBI Taxonomy" id="102107"/>
    <lineage>
        <taxon>Eukaryota</taxon>
        <taxon>Viridiplantae</taxon>
        <taxon>Streptophyta</taxon>
        <taxon>Embryophyta</taxon>
        <taxon>Tracheophyta</taxon>
        <taxon>Spermatophyta</taxon>
        <taxon>Magnoliopsida</taxon>
        <taxon>eudicotyledons</taxon>
        <taxon>Gunneridae</taxon>
        <taxon>Pentapetalae</taxon>
        <taxon>rosids</taxon>
        <taxon>fabids</taxon>
        <taxon>Rosales</taxon>
        <taxon>Rosaceae</taxon>
        <taxon>Amygdaloideae</taxon>
        <taxon>Amygdaleae</taxon>
        <taxon>Prunus</taxon>
    </lineage>
</organism>
<proteinExistence type="predicted"/>
<feature type="region of interest" description="Disordered" evidence="1">
    <location>
        <begin position="84"/>
        <end position="140"/>
    </location>
</feature>
<dbReference type="PANTHER" id="PTHR48213">
    <property type="entry name" value="VID27-LIKE PROTEIN"/>
    <property type="match status" value="1"/>
</dbReference>
<feature type="compositionally biased region" description="Acidic residues" evidence="1">
    <location>
        <begin position="100"/>
        <end position="110"/>
    </location>
</feature>
<name>A0ABM0PB36_PRUMU</name>
<accession>A0ABM0PB36</accession>
<reference evidence="3" key="2">
    <citation type="submission" date="2025-08" db="UniProtKB">
        <authorList>
            <consortium name="RefSeq"/>
        </authorList>
    </citation>
    <scope>IDENTIFICATION</scope>
</reference>
<reference evidence="2" key="1">
    <citation type="journal article" date="2012" name="Nat. Commun.">
        <title>The genome of Prunus mume.</title>
        <authorList>
            <person name="Zhang Q."/>
            <person name="Chen W."/>
            <person name="Sun L."/>
            <person name="Zhao F."/>
            <person name="Huang B."/>
            <person name="Yang W."/>
            <person name="Tao Y."/>
            <person name="Wang J."/>
            <person name="Yuan Z."/>
            <person name="Fan G."/>
            <person name="Xing Z."/>
            <person name="Han C."/>
            <person name="Pan H."/>
            <person name="Zhong X."/>
            <person name="Shi W."/>
            <person name="Liang X."/>
            <person name="Du D."/>
            <person name="Sun F."/>
            <person name="Xu Z."/>
            <person name="Hao R."/>
            <person name="Lv T."/>
            <person name="Lv Y."/>
            <person name="Zheng Z."/>
            <person name="Sun M."/>
            <person name="Luo L."/>
            <person name="Cai M."/>
            <person name="Gao Y."/>
            <person name="Wang J."/>
            <person name="Yin Y."/>
            <person name="Xu X."/>
            <person name="Cheng T."/>
            <person name="Wang J."/>
        </authorList>
    </citation>
    <scope>NUCLEOTIDE SEQUENCE [LARGE SCALE GENOMIC DNA]</scope>
</reference>
<gene>
    <name evidence="3" type="primary">LOC103335720</name>
</gene>
<feature type="region of interest" description="Disordered" evidence="1">
    <location>
        <begin position="161"/>
        <end position="184"/>
    </location>
</feature>
<protein>
    <submittedName>
        <fullName evidence="3">Uncharacterized protein LOC103335720</fullName>
    </submittedName>
</protein>
<dbReference type="GeneID" id="103335720"/>
<dbReference type="Proteomes" id="UP000694861">
    <property type="component" value="Linkage group LG6"/>
</dbReference>
<evidence type="ECO:0000313" key="2">
    <source>
        <dbReference type="Proteomes" id="UP000694861"/>
    </source>
</evidence>
<keyword evidence="2" id="KW-1185">Reference proteome</keyword>
<dbReference type="PANTHER" id="PTHR48213:SF1">
    <property type="entry name" value="PROSTATIC SPERMINE-BINDING-LIKE PROTEIN"/>
    <property type="match status" value="1"/>
</dbReference>
<feature type="compositionally biased region" description="Basic and acidic residues" evidence="1">
    <location>
        <begin position="88"/>
        <end position="99"/>
    </location>
</feature>
<feature type="compositionally biased region" description="Acidic residues" evidence="1">
    <location>
        <begin position="165"/>
        <end position="184"/>
    </location>
</feature>
<evidence type="ECO:0000256" key="1">
    <source>
        <dbReference type="SAM" id="MobiDB-lite"/>
    </source>
</evidence>
<dbReference type="RefSeq" id="XP_008236970.1">
    <property type="nucleotide sequence ID" value="XM_008238748.1"/>
</dbReference>
<sequence length="243" mass="27568">MPTSDSRERQRTFIKLKLLKGRNPVIHFKTRRSKTKTKPKTREREMELGKLQGLNSMDEEFEFLQIGEEDYVGLSHWEFVDASDADSEEKHHHNHHSDSEQQEDKDEEANGSDGLSIGPSSFSSSISSTSPPMAVPVGAHSHRRPHLVRFLDVGLNLKPRHDFDGGDEDECHGNDGDDDDDDGYGLDDELVPWSVGDKFGRQRMRKLGKRTFPKMNNSKRSPYLLVRPGCVRGKHGLGLKHIN</sequence>